<dbReference type="EMBL" id="CAJNOM010000007">
    <property type="protein sequence ID" value="CAF0763561.1"/>
    <property type="molecule type" value="Genomic_DNA"/>
</dbReference>
<evidence type="ECO:0000313" key="2">
    <source>
        <dbReference type="EMBL" id="CAF0765831.1"/>
    </source>
</evidence>
<evidence type="ECO:0000313" key="5">
    <source>
        <dbReference type="Proteomes" id="UP000663877"/>
    </source>
</evidence>
<evidence type="ECO:0000313" key="4">
    <source>
        <dbReference type="Proteomes" id="UP000663832"/>
    </source>
</evidence>
<keyword evidence="4" id="KW-1185">Reference proteome</keyword>
<evidence type="ECO:0000313" key="1">
    <source>
        <dbReference type="EMBL" id="CAF0763561.1"/>
    </source>
</evidence>
<dbReference type="EMBL" id="CAJNOI010000043">
    <property type="protein sequence ID" value="CAF0923066.1"/>
    <property type="molecule type" value="Genomic_DNA"/>
</dbReference>
<comment type="caution">
    <text evidence="3">The sequence shown here is derived from an EMBL/GenBank/DDBJ whole genome shotgun (WGS) entry which is preliminary data.</text>
</comment>
<sequence length="72" mass="7927">MGNNMANIPPVNGLANINQRGQASLDRSQLEAAKIFTPARNQQYKTTSQIIHCPHGAQPDCVCVKGTKYERM</sequence>
<reference evidence="3" key="1">
    <citation type="submission" date="2021-02" db="EMBL/GenBank/DDBJ databases">
        <authorList>
            <person name="Nowell W R."/>
        </authorList>
    </citation>
    <scope>NUCLEOTIDE SEQUENCE</scope>
</reference>
<evidence type="ECO:0000313" key="3">
    <source>
        <dbReference type="EMBL" id="CAF0923066.1"/>
    </source>
</evidence>
<accession>A0A814B4C5</accession>
<gene>
    <name evidence="3" type="ORF">BJG266_LOCUS11642</name>
    <name evidence="1" type="ORF">QVE165_LOCUS2192</name>
    <name evidence="2" type="ORF">QVE165_LOCUS2323</name>
</gene>
<dbReference type="EMBL" id="CAJNOM010000007">
    <property type="protein sequence ID" value="CAF0765831.1"/>
    <property type="molecule type" value="Genomic_DNA"/>
</dbReference>
<protein>
    <submittedName>
        <fullName evidence="3">Uncharacterized protein</fullName>
    </submittedName>
</protein>
<dbReference type="Proteomes" id="UP000663877">
    <property type="component" value="Unassembled WGS sequence"/>
</dbReference>
<proteinExistence type="predicted"/>
<dbReference type="Proteomes" id="UP000663832">
    <property type="component" value="Unassembled WGS sequence"/>
</dbReference>
<name>A0A814B4C5_9BILA</name>
<dbReference type="AlphaFoldDB" id="A0A814B4C5"/>
<organism evidence="3 5">
    <name type="scientific">Adineta steineri</name>
    <dbReference type="NCBI Taxonomy" id="433720"/>
    <lineage>
        <taxon>Eukaryota</taxon>
        <taxon>Metazoa</taxon>
        <taxon>Spiralia</taxon>
        <taxon>Gnathifera</taxon>
        <taxon>Rotifera</taxon>
        <taxon>Eurotatoria</taxon>
        <taxon>Bdelloidea</taxon>
        <taxon>Adinetida</taxon>
        <taxon>Adinetidae</taxon>
        <taxon>Adineta</taxon>
    </lineage>
</organism>